<name>A5E629_LODEL</name>
<keyword evidence="1" id="KW-0812">Transmembrane</keyword>
<dbReference type="VEuPathDB" id="FungiDB:LELG_05068"/>
<evidence type="ECO:0000313" key="2">
    <source>
        <dbReference type="EMBL" id="EDK46887.1"/>
    </source>
</evidence>
<feature type="transmembrane region" description="Helical" evidence="1">
    <location>
        <begin position="72"/>
        <end position="89"/>
    </location>
</feature>
<dbReference type="EMBL" id="CH981531">
    <property type="protein sequence ID" value="EDK46887.1"/>
    <property type="molecule type" value="Genomic_DNA"/>
</dbReference>
<sequence>MHQDSIHNQTCNQALVVTWIFTLQLKLVNTKRIYSLTLYPLQMNLLNSCKTYPNANDDVLNDVLLDLNERQCHFYSTSLFISLLLFFFISPPDFPNSSSISFLAYFYFYFFFFLFVFLFGTVFLLLVFFLFLLFVLLFLNAGCSTYRLFRIPIKQLILILLHTLVLSPLNTRIISN</sequence>
<protein>
    <submittedName>
        <fullName evidence="2">Uncharacterized protein</fullName>
    </submittedName>
</protein>
<organism evidence="2 3">
    <name type="scientific">Lodderomyces elongisporus (strain ATCC 11503 / CBS 2605 / JCM 1781 / NBRC 1676 / NRRL YB-4239)</name>
    <name type="common">Yeast</name>
    <name type="synonym">Saccharomyces elongisporus</name>
    <dbReference type="NCBI Taxonomy" id="379508"/>
    <lineage>
        <taxon>Eukaryota</taxon>
        <taxon>Fungi</taxon>
        <taxon>Dikarya</taxon>
        <taxon>Ascomycota</taxon>
        <taxon>Saccharomycotina</taxon>
        <taxon>Pichiomycetes</taxon>
        <taxon>Debaryomycetaceae</taxon>
        <taxon>Candida/Lodderomyces clade</taxon>
        <taxon>Lodderomyces</taxon>
    </lineage>
</organism>
<dbReference type="HOGENOM" id="CLU_1525440_0_0_1"/>
<evidence type="ECO:0000256" key="1">
    <source>
        <dbReference type="SAM" id="Phobius"/>
    </source>
</evidence>
<dbReference type="InParanoid" id="A5E629"/>
<keyword evidence="1" id="KW-0472">Membrane</keyword>
<keyword evidence="3" id="KW-1185">Reference proteome</keyword>
<keyword evidence="1" id="KW-1133">Transmembrane helix</keyword>
<dbReference type="Proteomes" id="UP000001996">
    <property type="component" value="Unassembled WGS sequence"/>
</dbReference>
<accession>A5E629</accession>
<evidence type="ECO:0000313" key="3">
    <source>
        <dbReference type="Proteomes" id="UP000001996"/>
    </source>
</evidence>
<gene>
    <name evidence="2" type="ORF">LELG_05068</name>
</gene>
<feature type="transmembrane region" description="Helical" evidence="1">
    <location>
        <begin position="109"/>
        <end position="139"/>
    </location>
</feature>
<dbReference type="AlphaFoldDB" id="A5E629"/>
<proteinExistence type="predicted"/>
<reference evidence="2 3" key="1">
    <citation type="journal article" date="2009" name="Nature">
        <title>Evolution of pathogenicity and sexual reproduction in eight Candida genomes.</title>
        <authorList>
            <person name="Butler G."/>
            <person name="Rasmussen M.D."/>
            <person name="Lin M.F."/>
            <person name="Santos M.A."/>
            <person name="Sakthikumar S."/>
            <person name="Munro C.A."/>
            <person name="Rheinbay E."/>
            <person name="Grabherr M."/>
            <person name="Forche A."/>
            <person name="Reedy J.L."/>
            <person name="Agrafioti I."/>
            <person name="Arnaud M.B."/>
            <person name="Bates S."/>
            <person name="Brown A.J."/>
            <person name="Brunke S."/>
            <person name="Costanzo M.C."/>
            <person name="Fitzpatrick D.A."/>
            <person name="de Groot P.W."/>
            <person name="Harris D."/>
            <person name="Hoyer L.L."/>
            <person name="Hube B."/>
            <person name="Klis F.M."/>
            <person name="Kodira C."/>
            <person name="Lennard N."/>
            <person name="Logue M.E."/>
            <person name="Martin R."/>
            <person name="Neiman A.M."/>
            <person name="Nikolaou E."/>
            <person name="Quail M.A."/>
            <person name="Quinn J."/>
            <person name="Santos M.C."/>
            <person name="Schmitzberger F.F."/>
            <person name="Sherlock G."/>
            <person name="Shah P."/>
            <person name="Silverstein K.A."/>
            <person name="Skrzypek M.S."/>
            <person name="Soll D."/>
            <person name="Staggs R."/>
            <person name="Stansfield I."/>
            <person name="Stumpf M.P."/>
            <person name="Sudbery P.E."/>
            <person name="Srikantha T."/>
            <person name="Zeng Q."/>
            <person name="Berman J."/>
            <person name="Berriman M."/>
            <person name="Heitman J."/>
            <person name="Gow N.A."/>
            <person name="Lorenz M.C."/>
            <person name="Birren B.W."/>
            <person name="Kellis M."/>
            <person name="Cuomo C.A."/>
        </authorList>
    </citation>
    <scope>NUCLEOTIDE SEQUENCE [LARGE SCALE GENOMIC DNA]</scope>
    <source>
        <strain evidence="3">ATCC 11503 / BCRC 21390 / CBS 2605 / JCM 1781 / NBRC 1676 / NRRL YB-4239</strain>
    </source>
</reference>